<dbReference type="Pfam" id="PF04978">
    <property type="entry name" value="MST"/>
    <property type="match status" value="1"/>
</dbReference>
<sequence>MSGPVHRRAAGALYHEVMPTIVPARIVQVQPSNRLAAPARVVDDPRVKDNLKLYLQEGRDALLWKLDGLGEYDIRRPLTPTATNLLGLVKHTAAVESEYLGAVFGRPFPEPIPYISDDAEPNADMWAAAEETREHHVELYKRIWAHSDATIDALDLDAPGVVPWWRPETRNVTLHRILIHVIAETHRHAGQADIVRESIDGFAGLYDGNANLPETDPKWWAAYRERVEQAALAHKDLTNS</sequence>
<dbReference type="Proteomes" id="UP001501444">
    <property type="component" value="Unassembled WGS sequence"/>
</dbReference>
<dbReference type="InterPro" id="IPR034660">
    <property type="entry name" value="DinB/YfiT-like"/>
</dbReference>
<dbReference type="Gene3D" id="1.20.120.450">
    <property type="entry name" value="dinb family like domain"/>
    <property type="match status" value="1"/>
</dbReference>
<accession>A0ABN3H6V7</accession>
<comment type="caution">
    <text evidence="1">The sequence shown here is derived from an EMBL/GenBank/DDBJ whole genome shotgun (WGS) entry which is preliminary data.</text>
</comment>
<gene>
    <name evidence="1" type="ORF">GCM10010170_072240</name>
</gene>
<proteinExistence type="predicted"/>
<keyword evidence="2" id="KW-1185">Reference proteome</keyword>
<organism evidence="1 2">
    <name type="scientific">Dactylosporangium salmoneum</name>
    <dbReference type="NCBI Taxonomy" id="53361"/>
    <lineage>
        <taxon>Bacteria</taxon>
        <taxon>Bacillati</taxon>
        <taxon>Actinomycetota</taxon>
        <taxon>Actinomycetes</taxon>
        <taxon>Micromonosporales</taxon>
        <taxon>Micromonosporaceae</taxon>
        <taxon>Dactylosporangium</taxon>
    </lineage>
</organism>
<dbReference type="EMBL" id="BAAARV010000071">
    <property type="protein sequence ID" value="GAA2371020.1"/>
    <property type="molecule type" value="Genomic_DNA"/>
</dbReference>
<evidence type="ECO:0000313" key="2">
    <source>
        <dbReference type="Proteomes" id="UP001501444"/>
    </source>
</evidence>
<dbReference type="InterPro" id="IPR007061">
    <property type="entry name" value="MST-like"/>
</dbReference>
<protein>
    <submittedName>
        <fullName evidence="1">DinB family protein</fullName>
    </submittedName>
</protein>
<dbReference type="SUPFAM" id="SSF109854">
    <property type="entry name" value="DinB/YfiT-like putative metalloenzymes"/>
    <property type="match status" value="1"/>
</dbReference>
<evidence type="ECO:0000313" key="1">
    <source>
        <dbReference type="EMBL" id="GAA2371020.1"/>
    </source>
</evidence>
<name>A0ABN3H6V7_9ACTN</name>
<reference evidence="1 2" key="1">
    <citation type="journal article" date="2019" name="Int. J. Syst. Evol. Microbiol.">
        <title>The Global Catalogue of Microorganisms (GCM) 10K type strain sequencing project: providing services to taxonomists for standard genome sequencing and annotation.</title>
        <authorList>
            <consortium name="The Broad Institute Genomics Platform"/>
            <consortium name="The Broad Institute Genome Sequencing Center for Infectious Disease"/>
            <person name="Wu L."/>
            <person name="Ma J."/>
        </authorList>
    </citation>
    <scope>NUCLEOTIDE SEQUENCE [LARGE SCALE GENOMIC DNA]</scope>
    <source>
        <strain evidence="1 2">JCM 3272</strain>
    </source>
</reference>